<dbReference type="InterPro" id="IPR006680">
    <property type="entry name" value="Amidohydro-rel"/>
</dbReference>
<feature type="non-terminal residue" evidence="4">
    <location>
        <position position="1"/>
    </location>
</feature>
<evidence type="ECO:0000256" key="2">
    <source>
        <dbReference type="ARBA" id="ARBA00022801"/>
    </source>
</evidence>
<keyword evidence="5" id="KW-1185">Reference proteome</keyword>
<dbReference type="InterPro" id="IPR011059">
    <property type="entry name" value="Metal-dep_hydrolase_composite"/>
</dbReference>
<dbReference type="SUPFAM" id="SSF51338">
    <property type="entry name" value="Composite domain of metallo-dependent hydrolases"/>
    <property type="match status" value="1"/>
</dbReference>
<proteinExistence type="inferred from homology"/>
<dbReference type="EMBL" id="JBHTMX010000091">
    <property type="protein sequence ID" value="MFD1332481.1"/>
    <property type="molecule type" value="Genomic_DNA"/>
</dbReference>
<evidence type="ECO:0000313" key="4">
    <source>
        <dbReference type="EMBL" id="MFD1332481.1"/>
    </source>
</evidence>
<organism evidence="4 5">
    <name type="scientific">Methylopila musalis</name>
    <dbReference type="NCBI Taxonomy" id="1134781"/>
    <lineage>
        <taxon>Bacteria</taxon>
        <taxon>Pseudomonadati</taxon>
        <taxon>Pseudomonadota</taxon>
        <taxon>Alphaproteobacteria</taxon>
        <taxon>Hyphomicrobiales</taxon>
        <taxon>Methylopilaceae</taxon>
        <taxon>Methylopila</taxon>
    </lineage>
</organism>
<protein>
    <submittedName>
        <fullName evidence="4">Amidohydrolase family protein</fullName>
    </submittedName>
</protein>
<comment type="similarity">
    <text evidence="1">Belongs to the metallo-dependent hydrolases superfamily. NagA family.</text>
</comment>
<sequence>GVRVAAGHTEADAARLAEARAHGLSGYTHLFNAMPPLQGRAPGPVGAALSERDTFCGLIADLHHVAPESLKAAILAKGRDRAALVTDAMSTVGTEMDGFTLQGRRILRGGGRLVTEDGVLAGSDLDMATAVRNAVQALKVPLEDALVMASLTPARWLGLDDRIGRIAPGFRADFVLLDEGLTARATWIGGARETS</sequence>
<dbReference type="Gene3D" id="2.30.40.10">
    <property type="entry name" value="Urease, subunit C, domain 1"/>
    <property type="match status" value="1"/>
</dbReference>
<evidence type="ECO:0000256" key="1">
    <source>
        <dbReference type="ARBA" id="ARBA00010716"/>
    </source>
</evidence>
<dbReference type="InterPro" id="IPR032466">
    <property type="entry name" value="Metal_Hydrolase"/>
</dbReference>
<dbReference type="PANTHER" id="PTHR11113">
    <property type="entry name" value="N-ACETYLGLUCOSAMINE-6-PHOSPHATE DEACETYLASE"/>
    <property type="match status" value="1"/>
</dbReference>
<evidence type="ECO:0000313" key="5">
    <source>
        <dbReference type="Proteomes" id="UP001597171"/>
    </source>
</evidence>
<keyword evidence="2" id="KW-0378">Hydrolase</keyword>
<accession>A0ABW3Z8A4</accession>
<dbReference type="Pfam" id="PF01979">
    <property type="entry name" value="Amidohydro_1"/>
    <property type="match status" value="1"/>
</dbReference>
<gene>
    <name evidence="4" type="ORF">ACFQ4O_10775</name>
</gene>
<reference evidence="5" key="1">
    <citation type="journal article" date="2019" name="Int. J. Syst. Evol. Microbiol.">
        <title>The Global Catalogue of Microorganisms (GCM) 10K type strain sequencing project: providing services to taxonomists for standard genome sequencing and annotation.</title>
        <authorList>
            <consortium name="The Broad Institute Genomics Platform"/>
            <consortium name="The Broad Institute Genome Sequencing Center for Infectious Disease"/>
            <person name="Wu L."/>
            <person name="Ma J."/>
        </authorList>
    </citation>
    <scope>NUCLEOTIDE SEQUENCE [LARGE SCALE GENOMIC DNA]</scope>
    <source>
        <strain evidence="5">CCUG 61696</strain>
    </source>
</reference>
<name>A0ABW3Z8A4_9HYPH</name>
<dbReference type="PANTHER" id="PTHR11113:SF14">
    <property type="entry name" value="N-ACETYLGLUCOSAMINE-6-PHOSPHATE DEACETYLASE"/>
    <property type="match status" value="1"/>
</dbReference>
<dbReference type="RefSeq" id="WP_378775696.1">
    <property type="nucleotide sequence ID" value="NZ_JBHTMX010000091.1"/>
</dbReference>
<dbReference type="Gene3D" id="3.20.20.140">
    <property type="entry name" value="Metal-dependent hydrolases"/>
    <property type="match status" value="1"/>
</dbReference>
<dbReference type="SUPFAM" id="SSF51556">
    <property type="entry name" value="Metallo-dependent hydrolases"/>
    <property type="match status" value="1"/>
</dbReference>
<comment type="caution">
    <text evidence="4">The sequence shown here is derived from an EMBL/GenBank/DDBJ whole genome shotgun (WGS) entry which is preliminary data.</text>
</comment>
<dbReference type="Proteomes" id="UP001597171">
    <property type="component" value="Unassembled WGS sequence"/>
</dbReference>
<evidence type="ECO:0000259" key="3">
    <source>
        <dbReference type="Pfam" id="PF01979"/>
    </source>
</evidence>
<feature type="domain" description="Amidohydrolase-related" evidence="3">
    <location>
        <begin position="5"/>
        <end position="186"/>
    </location>
</feature>